<dbReference type="Pfam" id="PF00990">
    <property type="entry name" value="GGDEF"/>
    <property type="match status" value="1"/>
</dbReference>
<dbReference type="SUPFAM" id="SSF55073">
    <property type="entry name" value="Nucleotide cyclase"/>
    <property type="match status" value="1"/>
</dbReference>
<dbReference type="PROSITE" id="PS50887">
    <property type="entry name" value="GGDEF"/>
    <property type="match status" value="1"/>
</dbReference>
<dbReference type="Gene3D" id="3.30.70.270">
    <property type="match status" value="1"/>
</dbReference>
<evidence type="ECO:0000256" key="2">
    <source>
        <dbReference type="ARBA" id="ARBA00022475"/>
    </source>
</evidence>
<dbReference type="Pfam" id="PF02743">
    <property type="entry name" value="dCache_1"/>
    <property type="match status" value="1"/>
</dbReference>
<dbReference type="InterPro" id="IPR033479">
    <property type="entry name" value="dCache_1"/>
</dbReference>
<dbReference type="EMBL" id="CACRTR010000004">
    <property type="protein sequence ID" value="VYT89545.1"/>
    <property type="molecule type" value="Genomic_DNA"/>
</dbReference>
<evidence type="ECO:0000256" key="5">
    <source>
        <dbReference type="ARBA" id="ARBA00023136"/>
    </source>
</evidence>
<feature type="domain" description="GGDEF" evidence="7">
    <location>
        <begin position="348"/>
        <end position="476"/>
    </location>
</feature>
<evidence type="ECO:0000256" key="6">
    <source>
        <dbReference type="SAM" id="Phobius"/>
    </source>
</evidence>
<dbReference type="PANTHER" id="PTHR45138:SF9">
    <property type="entry name" value="DIGUANYLATE CYCLASE DGCM-RELATED"/>
    <property type="match status" value="1"/>
</dbReference>
<protein>
    <submittedName>
        <fullName evidence="8">Diguanylate cyclase DosC</fullName>
        <ecNumber evidence="8">2.7.7.65</ecNumber>
    </submittedName>
</protein>
<dbReference type="GO" id="GO:0043709">
    <property type="term" value="P:cell adhesion involved in single-species biofilm formation"/>
    <property type="evidence" value="ECO:0007669"/>
    <property type="project" value="TreeGrafter"/>
</dbReference>
<feature type="transmembrane region" description="Helical" evidence="6">
    <location>
        <begin position="285"/>
        <end position="309"/>
    </location>
</feature>
<keyword evidence="8" id="KW-0548">Nucleotidyltransferase</keyword>
<sequence length="478" mass="53757">MLRKRTSSNIILIAIVVVLVLLSVVSFVLYQNNTRNILAEKSKADMKKSTDQSIILTNSLIDNYFSELDTIAIFCSVNTGINDHEIFELLQQKNLGNTYSQIGVAGLDGFIYTGSGSKQNVSDQDYFQRAIKGERVVSNVITDANTGRDIIVLAIPIERNGVITGAACAQYDVQSFTDLLSSSQFKGAGATMIMQKNGKMVSSYVGMEAFDTFYDALEQQMEFRGENTLESFKSRVKNEESGLFTYFRNNNERYVYFEPVGINDWTMISLVMAETIDKQTTAINAGAFVLMIFNILLYGVILAIVIAIIKRFGKQMEANQRDPLTRLYNKDIAHTIIERHLKKEGQKQRHACFFLDIDDFKHINDTYGHQTGDDVLFSVAQILLHCFRETDIIARFGGDEFVVWIKDLPSADIVRQKAEMLCNITAAGPNIPISLSIGIAWYPSDGTSYTEVMQHADEALYRTKHSGKGNYQFYSDLQ</sequence>
<dbReference type="InterPro" id="IPR029151">
    <property type="entry name" value="Sensor-like_sf"/>
</dbReference>
<evidence type="ECO:0000259" key="7">
    <source>
        <dbReference type="PROSITE" id="PS50887"/>
    </source>
</evidence>
<keyword evidence="4 6" id="KW-1133">Transmembrane helix</keyword>
<dbReference type="GO" id="GO:0052621">
    <property type="term" value="F:diguanylate cyclase activity"/>
    <property type="evidence" value="ECO:0007669"/>
    <property type="project" value="UniProtKB-EC"/>
</dbReference>
<evidence type="ECO:0000313" key="8">
    <source>
        <dbReference type="EMBL" id="VYT89545.1"/>
    </source>
</evidence>
<proteinExistence type="predicted"/>
<dbReference type="GO" id="GO:1902201">
    <property type="term" value="P:negative regulation of bacterial-type flagellum-dependent cell motility"/>
    <property type="evidence" value="ECO:0007669"/>
    <property type="project" value="TreeGrafter"/>
</dbReference>
<dbReference type="NCBIfam" id="TIGR00254">
    <property type="entry name" value="GGDEF"/>
    <property type="match status" value="1"/>
</dbReference>
<keyword evidence="3 6" id="KW-0812">Transmembrane</keyword>
<keyword evidence="2" id="KW-1003">Cell membrane</keyword>
<dbReference type="SMART" id="SM00267">
    <property type="entry name" value="GGDEF"/>
    <property type="match status" value="1"/>
</dbReference>
<comment type="subcellular location">
    <subcellularLocation>
        <location evidence="1">Cell membrane</location>
        <topology evidence="1">Multi-pass membrane protein</topology>
    </subcellularLocation>
</comment>
<feature type="transmembrane region" description="Helical" evidence="6">
    <location>
        <begin position="12"/>
        <end position="30"/>
    </location>
</feature>
<name>A0A6N3AAW6_EUBLI</name>
<evidence type="ECO:0000256" key="4">
    <source>
        <dbReference type="ARBA" id="ARBA00022989"/>
    </source>
</evidence>
<dbReference type="EC" id="2.7.7.65" evidence="8"/>
<dbReference type="AlphaFoldDB" id="A0A6N3AAW6"/>
<dbReference type="CDD" id="cd12914">
    <property type="entry name" value="PDC1_DGC_like"/>
    <property type="match status" value="1"/>
</dbReference>
<accession>A0A6N3AAW6</accession>
<dbReference type="CDD" id="cd01949">
    <property type="entry name" value="GGDEF"/>
    <property type="match status" value="1"/>
</dbReference>
<reference evidence="8" key="1">
    <citation type="submission" date="2019-11" db="EMBL/GenBank/DDBJ databases">
        <authorList>
            <person name="Feng L."/>
        </authorList>
    </citation>
    <scope>NUCLEOTIDE SEQUENCE</scope>
    <source>
        <strain evidence="8">ElimosumLFYP34</strain>
    </source>
</reference>
<dbReference type="Gene3D" id="3.30.450.20">
    <property type="entry name" value="PAS domain"/>
    <property type="match status" value="2"/>
</dbReference>
<dbReference type="InterPro" id="IPR000160">
    <property type="entry name" value="GGDEF_dom"/>
</dbReference>
<dbReference type="InterPro" id="IPR043128">
    <property type="entry name" value="Rev_trsase/Diguanyl_cyclase"/>
</dbReference>
<organism evidence="8">
    <name type="scientific">Eubacterium limosum</name>
    <dbReference type="NCBI Taxonomy" id="1736"/>
    <lineage>
        <taxon>Bacteria</taxon>
        <taxon>Bacillati</taxon>
        <taxon>Bacillota</taxon>
        <taxon>Clostridia</taxon>
        <taxon>Eubacteriales</taxon>
        <taxon>Eubacteriaceae</taxon>
        <taxon>Eubacterium</taxon>
    </lineage>
</organism>
<dbReference type="SUPFAM" id="SSF103190">
    <property type="entry name" value="Sensory domain-like"/>
    <property type="match status" value="1"/>
</dbReference>
<evidence type="ECO:0000256" key="3">
    <source>
        <dbReference type="ARBA" id="ARBA00022692"/>
    </source>
</evidence>
<keyword evidence="5 6" id="KW-0472">Membrane</keyword>
<dbReference type="InterPro" id="IPR050469">
    <property type="entry name" value="Diguanylate_Cyclase"/>
</dbReference>
<gene>
    <name evidence="8" type="primary">dosC</name>
    <name evidence="8" type="ORF">ELLFYP34_02184</name>
</gene>
<dbReference type="PANTHER" id="PTHR45138">
    <property type="entry name" value="REGULATORY COMPONENTS OF SENSORY TRANSDUCTION SYSTEM"/>
    <property type="match status" value="1"/>
</dbReference>
<keyword evidence="8" id="KW-0808">Transferase</keyword>
<evidence type="ECO:0000256" key="1">
    <source>
        <dbReference type="ARBA" id="ARBA00004651"/>
    </source>
</evidence>
<dbReference type="GO" id="GO:0005886">
    <property type="term" value="C:plasma membrane"/>
    <property type="evidence" value="ECO:0007669"/>
    <property type="project" value="UniProtKB-SubCell"/>
</dbReference>
<dbReference type="InterPro" id="IPR029787">
    <property type="entry name" value="Nucleotide_cyclase"/>
</dbReference>